<accession>A0AAU9CH90</accession>
<evidence type="ECO:0000313" key="2">
    <source>
        <dbReference type="Proteomes" id="UP001348817"/>
    </source>
</evidence>
<proteinExistence type="predicted"/>
<dbReference type="KEGG" id="fax:FUAX_18350"/>
<dbReference type="AlphaFoldDB" id="A0AAU9CH90"/>
<gene>
    <name evidence="1" type="ORF">FUAX_18350</name>
</gene>
<name>A0AAU9CH90_9BACT</name>
<sequence>MGMAYECLFEVVVAHDYYSESGMEAIFEFSPTTKCAELLKGNQLIIKRVTNGVKVLALADRKENNSFCVDERSRFRSNLDFKVKVIDPYFEAYTKLPCQLNSICVDFDGGEMRVENVKRALKSVAVHIGSGVAVDNLSCYDSLGQELGGYVFKKRGDDIFLDLSKEAEGGYFIRQDDSPIMSLFVAESLEASSFYCSVNVGDCFDDAWCFSKSTLKVGFEAKSGYWKYMIPKAGLNTWNTILIEDKDKEGPVSFDQSGEAEDFIEMISDRELKLSKVCERVFQLKGTTIQSATPKILVRHLPVPKKNHIQKRDERGRTVSEIYVIL</sequence>
<dbReference type="Proteomes" id="UP001348817">
    <property type="component" value="Chromosome"/>
</dbReference>
<evidence type="ECO:0000313" key="1">
    <source>
        <dbReference type="EMBL" id="BDD09403.1"/>
    </source>
</evidence>
<dbReference type="EMBL" id="AP025314">
    <property type="protein sequence ID" value="BDD09403.1"/>
    <property type="molecule type" value="Genomic_DNA"/>
</dbReference>
<protein>
    <submittedName>
        <fullName evidence="1">Uncharacterized protein</fullName>
    </submittedName>
</protein>
<keyword evidence="2" id="KW-1185">Reference proteome</keyword>
<reference evidence="1 2" key="1">
    <citation type="submission" date="2021-12" db="EMBL/GenBank/DDBJ databases">
        <title>Genome sequencing of bacteria with rrn-lacking chromosome and rrn-plasmid.</title>
        <authorList>
            <person name="Anda M."/>
            <person name="Iwasaki W."/>
        </authorList>
    </citation>
    <scope>NUCLEOTIDE SEQUENCE [LARGE SCALE GENOMIC DNA]</scope>
    <source>
        <strain evidence="1 2">DSM 100852</strain>
    </source>
</reference>
<organism evidence="1 2">
    <name type="scientific">Fulvitalea axinellae</name>
    <dbReference type="NCBI Taxonomy" id="1182444"/>
    <lineage>
        <taxon>Bacteria</taxon>
        <taxon>Pseudomonadati</taxon>
        <taxon>Bacteroidota</taxon>
        <taxon>Cytophagia</taxon>
        <taxon>Cytophagales</taxon>
        <taxon>Persicobacteraceae</taxon>
        <taxon>Fulvitalea</taxon>
    </lineage>
</organism>